<dbReference type="RefSeq" id="WP_185176555.1">
    <property type="nucleotide sequence ID" value="NZ_CP059404.1"/>
</dbReference>
<keyword evidence="2" id="KW-1185">Reference proteome</keyword>
<proteinExistence type="predicted"/>
<dbReference type="EMBL" id="CP059404">
    <property type="protein sequence ID" value="QNE90182.1"/>
    <property type="molecule type" value="Genomic_DNA"/>
</dbReference>
<reference evidence="1 2" key="1">
    <citation type="submission" date="2020-07" db="EMBL/GenBank/DDBJ databases">
        <title>Complete genome and description of Corynebacterium incognita strain Marseille-Q3630 sp. nov.</title>
        <authorList>
            <person name="Boxberger M."/>
        </authorList>
    </citation>
    <scope>NUCLEOTIDE SEQUENCE [LARGE SCALE GENOMIC DNA]</scope>
    <source>
        <strain evidence="1 2">Marseille-Q3630</strain>
    </source>
</reference>
<dbReference type="Proteomes" id="UP000515743">
    <property type="component" value="Chromosome"/>
</dbReference>
<organism evidence="1 2">
    <name type="scientific">Corynebacterium incognita</name>
    <dbReference type="NCBI Taxonomy" id="2754725"/>
    <lineage>
        <taxon>Bacteria</taxon>
        <taxon>Bacillati</taxon>
        <taxon>Actinomycetota</taxon>
        <taxon>Actinomycetes</taxon>
        <taxon>Mycobacteriales</taxon>
        <taxon>Corynebacteriaceae</taxon>
        <taxon>Corynebacterium</taxon>
    </lineage>
</organism>
<sequence length="53" mass="5510">MSEFLTGSSEFAAKLEGFEFITTIGAFVTPLFELMKPLAKAAGGASDLIGLIA</sequence>
<evidence type="ECO:0000313" key="1">
    <source>
        <dbReference type="EMBL" id="QNE90182.1"/>
    </source>
</evidence>
<dbReference type="KEGG" id="cik:H0194_04145"/>
<protein>
    <submittedName>
        <fullName evidence="1">Uncharacterized protein</fullName>
    </submittedName>
</protein>
<gene>
    <name evidence="1" type="ORF">H0194_04145</name>
</gene>
<dbReference type="AlphaFoldDB" id="A0A7G7CRG6"/>
<accession>A0A7G7CRG6</accession>
<evidence type="ECO:0000313" key="2">
    <source>
        <dbReference type="Proteomes" id="UP000515743"/>
    </source>
</evidence>
<name>A0A7G7CRG6_9CORY</name>